<dbReference type="KEGG" id="mhev:MHEL_19040"/>
<accession>A0A7I7T572</accession>
<reference evidence="2 3" key="1">
    <citation type="journal article" date="2019" name="Emerg. Microbes Infect.">
        <title>Comprehensive subspecies identification of 175 nontuberculous mycobacteria species based on 7547 genomic profiles.</title>
        <authorList>
            <person name="Matsumoto Y."/>
            <person name="Kinjo T."/>
            <person name="Motooka D."/>
            <person name="Nabeya D."/>
            <person name="Jung N."/>
            <person name="Uechi K."/>
            <person name="Horii T."/>
            <person name="Iida T."/>
            <person name="Fujita J."/>
            <person name="Nakamura S."/>
        </authorList>
    </citation>
    <scope>NUCLEOTIDE SEQUENCE [LARGE SCALE GENOMIC DNA]</scope>
    <source>
        <strain evidence="2 3">JCM 30396</strain>
    </source>
</reference>
<keyword evidence="3" id="KW-1185">Reference proteome</keyword>
<dbReference type="Pfam" id="PF14494">
    <property type="entry name" value="DUF4436"/>
    <property type="match status" value="1"/>
</dbReference>
<organism evidence="2 3">
    <name type="scientific">Mycolicibacterium helvum</name>
    <dbReference type="NCBI Taxonomy" id="1534349"/>
    <lineage>
        <taxon>Bacteria</taxon>
        <taxon>Bacillati</taxon>
        <taxon>Actinomycetota</taxon>
        <taxon>Actinomycetes</taxon>
        <taxon>Mycobacteriales</taxon>
        <taxon>Mycobacteriaceae</taxon>
        <taxon>Mycolicibacterium</taxon>
    </lineage>
</organism>
<feature type="transmembrane region" description="Helical" evidence="1">
    <location>
        <begin position="193"/>
        <end position="217"/>
    </location>
</feature>
<keyword evidence="1" id="KW-0472">Membrane</keyword>
<evidence type="ECO:0000256" key="1">
    <source>
        <dbReference type="SAM" id="Phobius"/>
    </source>
</evidence>
<feature type="transmembrane region" description="Helical" evidence="1">
    <location>
        <begin position="224"/>
        <end position="246"/>
    </location>
</feature>
<proteinExistence type="predicted"/>
<dbReference type="AlphaFoldDB" id="A0A7I7T572"/>
<keyword evidence="1" id="KW-1133">Transmembrane helix</keyword>
<protein>
    <submittedName>
        <fullName evidence="2">DUF4436 domain-containing protein</fullName>
    </submittedName>
</protein>
<evidence type="ECO:0000313" key="3">
    <source>
        <dbReference type="Proteomes" id="UP000467148"/>
    </source>
</evidence>
<dbReference type="Proteomes" id="UP000467148">
    <property type="component" value="Chromosome"/>
</dbReference>
<dbReference type="InterPro" id="IPR027948">
    <property type="entry name" value="DUF4436"/>
</dbReference>
<feature type="transmembrane region" description="Helical" evidence="1">
    <location>
        <begin position="258"/>
        <end position="280"/>
    </location>
</feature>
<dbReference type="EMBL" id="AP022596">
    <property type="protein sequence ID" value="BBY63661.1"/>
    <property type="molecule type" value="Genomic_DNA"/>
</dbReference>
<keyword evidence="1" id="KW-0812">Transmembrane</keyword>
<name>A0A7I7T572_9MYCO</name>
<evidence type="ECO:0000313" key="2">
    <source>
        <dbReference type="EMBL" id="BBY63661.1"/>
    </source>
</evidence>
<sequence>MRRQIRRVRDIGLRRLALVFFILVAVMSASVTGYLTSRHSTNQNSYFGDVDNPDAVDVTVWISRVDATTQSLAVTVVDIHPTGTLANPNGTFAQDTTVTTAAVGNWQAQIKAGDPAPDIDQRVSIYGAVTDYPFDRYTGRLEVHAYNAENADFPVSLTVLNTDPFFGINTKADASPNGGAAVNLGVYRSMPTLIFAVFVMVLMLGLAIGALVAAFYVLHWRRGLIFPACSMMAAILFALIPLRNAVPGNPPIGSIIDFGSFFIAEAVISIALISSIVVGFRHQRSIERAEEEPQPAS</sequence>
<dbReference type="RefSeq" id="WP_246227822.1">
    <property type="nucleotide sequence ID" value="NZ_AP022596.1"/>
</dbReference>
<gene>
    <name evidence="2" type="ORF">MHEL_19040</name>
</gene>